<comment type="subcellular location">
    <subcellularLocation>
        <location evidence="1 17">Secreted</location>
        <location evidence="1 17">Extracellular space</location>
        <location evidence="1 17">Apoplast</location>
    </subcellularLocation>
</comment>
<feature type="binding site" evidence="15">
    <location>
        <position position="112"/>
    </location>
    <ligand>
        <name>Mn(2+)</name>
        <dbReference type="ChEBI" id="CHEBI:29035"/>
    </ligand>
</feature>
<feature type="non-terminal residue" evidence="20">
    <location>
        <position position="1"/>
    </location>
</feature>
<dbReference type="GO" id="GO:0030145">
    <property type="term" value="F:manganese ion binding"/>
    <property type="evidence" value="ECO:0007669"/>
    <property type="project" value="UniProtKB-UniRule"/>
</dbReference>
<keyword evidence="18" id="KW-0472">Membrane</keyword>
<evidence type="ECO:0000256" key="1">
    <source>
        <dbReference type="ARBA" id="ARBA00004271"/>
    </source>
</evidence>
<dbReference type="GO" id="GO:2000280">
    <property type="term" value="P:regulation of root development"/>
    <property type="evidence" value="ECO:0007669"/>
    <property type="project" value="UniProtKB-ARBA"/>
</dbReference>
<reference evidence="20 21" key="1">
    <citation type="journal article" date="2019" name="Genome Biol. Evol.">
        <title>The Rhododendron genome and chromosomal organization provide insight into shared whole-genome duplications across the heath family (Ericaceae).</title>
        <authorList>
            <person name="Soza V.L."/>
            <person name="Lindsley D."/>
            <person name="Waalkes A."/>
            <person name="Ramage E."/>
            <person name="Patwardhan R.P."/>
            <person name="Burton J.N."/>
            <person name="Adey A."/>
            <person name="Kumar A."/>
            <person name="Qiu R."/>
            <person name="Shendure J."/>
            <person name="Hall B."/>
        </authorList>
    </citation>
    <scope>NUCLEOTIDE SEQUENCE [LARGE SCALE GENOMIC DNA]</scope>
    <source>
        <strain evidence="20">RSF 1966-606</strain>
    </source>
</reference>
<dbReference type="Proteomes" id="UP000428333">
    <property type="component" value="Linkage Group LG13"/>
</dbReference>
<dbReference type="Pfam" id="PF06839">
    <property type="entry name" value="Zn_ribbon_GRF"/>
    <property type="match status" value="1"/>
</dbReference>
<comment type="caution">
    <text evidence="20">The sequence shown here is derived from an EMBL/GenBank/DDBJ whole genome shotgun (WGS) entry which is preliminary data.</text>
</comment>
<keyword evidence="6" id="KW-0732">Signal</keyword>
<sequence>MNGFACKASFSASDFFFAGLATPQPTNNTMGSYVTLANVMLIPGLNTLGVSIARIDYAPGGIRTPHTHPRATEIFFVLQGELDVGFITTAEVLVPMTLKQGDVFIFPKGLVHFQINNGKGPAAAIAVFNSQNPSVQDIPPTLFTATPQVPNSVLSKAFQISYQEVDAISNYVKTVMSSSSHRSTIQYRQPTFENKTCWCGLRAALHISESSENPGRLFYRCPKDSKDKEICGYWKWCYQIGCHEPNPRVAPEVKALNNDARVEVIEVTVANLKHMLIVCQFLSGLALVVAIIALLK</sequence>
<evidence type="ECO:0000313" key="21">
    <source>
        <dbReference type="Proteomes" id="UP000428333"/>
    </source>
</evidence>
<name>A0A6A4KLM2_9ERIC</name>
<keyword evidence="9" id="KW-1015">Disulfide bond</keyword>
<keyword evidence="3 17" id="KW-0052">Apoplast</keyword>
<comment type="function">
    <text evidence="12">May interact with bacterial adhesins thereby protecting the reproductive tissues from microbial attack. Has no oxalate oxidase activity.</text>
</comment>
<organism evidence="20 21">
    <name type="scientific">Rhododendron williamsianum</name>
    <dbReference type="NCBI Taxonomy" id="262921"/>
    <lineage>
        <taxon>Eukaryota</taxon>
        <taxon>Viridiplantae</taxon>
        <taxon>Streptophyta</taxon>
        <taxon>Embryophyta</taxon>
        <taxon>Tracheophyta</taxon>
        <taxon>Spermatophyta</taxon>
        <taxon>Magnoliopsida</taxon>
        <taxon>eudicotyledons</taxon>
        <taxon>Gunneridae</taxon>
        <taxon>Pentapetalae</taxon>
        <taxon>asterids</taxon>
        <taxon>Ericales</taxon>
        <taxon>Ericaceae</taxon>
        <taxon>Ericoideae</taxon>
        <taxon>Rhodoreae</taxon>
        <taxon>Rhododendron</taxon>
    </lineage>
</organism>
<evidence type="ECO:0000256" key="6">
    <source>
        <dbReference type="ARBA" id="ARBA00022729"/>
    </source>
</evidence>
<dbReference type="InterPro" id="IPR019780">
    <property type="entry name" value="Germin_Mn-BS"/>
</dbReference>
<protein>
    <recommendedName>
        <fullName evidence="17">Germin-like protein</fullName>
    </recommendedName>
</protein>
<feature type="binding site" evidence="15">
    <location>
        <position position="73"/>
    </location>
    <ligand>
        <name>Mn(2+)</name>
        <dbReference type="ChEBI" id="CHEBI:29035"/>
    </ligand>
</feature>
<dbReference type="CDD" id="cd02241">
    <property type="entry name" value="cupin_OxOx"/>
    <property type="match status" value="1"/>
</dbReference>
<feature type="domain" description="GRF-type" evidence="19">
    <location>
        <begin position="197"/>
        <end position="240"/>
    </location>
</feature>
<dbReference type="FunFam" id="2.60.120.10:FF:000025">
    <property type="entry name" value="germin-like protein subfamily 2 member 1"/>
    <property type="match status" value="1"/>
</dbReference>
<evidence type="ECO:0000259" key="19">
    <source>
        <dbReference type="PROSITE" id="PS51999"/>
    </source>
</evidence>
<dbReference type="AlphaFoldDB" id="A0A6A4KLM2"/>
<evidence type="ECO:0000256" key="7">
    <source>
        <dbReference type="ARBA" id="ARBA00022771"/>
    </source>
</evidence>
<keyword evidence="8" id="KW-0862">Zinc</keyword>
<evidence type="ECO:0000256" key="10">
    <source>
        <dbReference type="ARBA" id="ARBA00023211"/>
    </source>
</evidence>
<evidence type="ECO:0000256" key="12">
    <source>
        <dbReference type="ARBA" id="ARBA00058969"/>
    </source>
</evidence>
<evidence type="ECO:0000256" key="18">
    <source>
        <dbReference type="SAM" id="Phobius"/>
    </source>
</evidence>
<evidence type="ECO:0000256" key="14">
    <source>
        <dbReference type="PIRSR" id="PIRSR601929-1"/>
    </source>
</evidence>
<dbReference type="GO" id="GO:0004784">
    <property type="term" value="F:superoxide dismutase activity"/>
    <property type="evidence" value="ECO:0007669"/>
    <property type="project" value="UniProtKB-EC"/>
</dbReference>
<keyword evidence="10 14" id="KW-0464">Manganese</keyword>
<keyword evidence="4 17" id="KW-0964">Secreted</keyword>
<evidence type="ECO:0000256" key="2">
    <source>
        <dbReference type="ARBA" id="ARBA00007456"/>
    </source>
</evidence>
<dbReference type="Pfam" id="PF00190">
    <property type="entry name" value="Cupin_1"/>
    <property type="match status" value="1"/>
</dbReference>
<dbReference type="SMART" id="SM00835">
    <property type="entry name" value="Cupin_1"/>
    <property type="match status" value="1"/>
</dbReference>
<evidence type="ECO:0000313" key="20">
    <source>
        <dbReference type="EMBL" id="KAE9446735.1"/>
    </source>
</evidence>
<keyword evidence="18" id="KW-1133">Transmembrane helix</keyword>
<evidence type="ECO:0000256" key="13">
    <source>
        <dbReference type="ARBA" id="ARBA00064720"/>
    </source>
</evidence>
<keyword evidence="18" id="KW-0812">Transmembrane</keyword>
<evidence type="ECO:0000256" key="16">
    <source>
        <dbReference type="PROSITE-ProRule" id="PRU01343"/>
    </source>
</evidence>
<dbReference type="InterPro" id="IPR014710">
    <property type="entry name" value="RmlC-like_jellyroll"/>
</dbReference>
<keyword evidence="7 16" id="KW-0863">Zinc-finger</keyword>
<evidence type="ECO:0000256" key="11">
    <source>
        <dbReference type="ARBA" id="ARBA00049204"/>
    </source>
</evidence>
<keyword evidence="5 14" id="KW-0479">Metal-binding</keyword>
<dbReference type="Gene3D" id="2.60.120.10">
    <property type="entry name" value="Jelly Rolls"/>
    <property type="match status" value="1"/>
</dbReference>
<evidence type="ECO:0000256" key="5">
    <source>
        <dbReference type="ARBA" id="ARBA00022723"/>
    </source>
</evidence>
<dbReference type="EMBL" id="QEFC01003731">
    <property type="protein sequence ID" value="KAE9446735.1"/>
    <property type="molecule type" value="Genomic_DNA"/>
</dbReference>
<dbReference type="GO" id="GO:0008270">
    <property type="term" value="F:zinc ion binding"/>
    <property type="evidence" value="ECO:0007669"/>
    <property type="project" value="UniProtKB-KW"/>
</dbReference>
<feature type="binding site" evidence="14">
    <location>
        <position position="68"/>
    </location>
    <ligand>
        <name>oxalate</name>
        <dbReference type="ChEBI" id="CHEBI:30623"/>
    </ligand>
</feature>
<evidence type="ECO:0000256" key="3">
    <source>
        <dbReference type="ARBA" id="ARBA00022523"/>
    </source>
</evidence>
<dbReference type="InterPro" id="IPR010666">
    <property type="entry name" value="Znf_GRF"/>
</dbReference>
<comment type="similarity">
    <text evidence="2 17">Belongs to the germin family.</text>
</comment>
<comment type="subunit">
    <text evidence="13">Monomer. In the absence of manganese, it forms tetrameric and pentameric forms which show superoxide dismutase activity.</text>
</comment>
<dbReference type="InterPro" id="IPR001929">
    <property type="entry name" value="Germin"/>
</dbReference>
<dbReference type="SUPFAM" id="SSF51182">
    <property type="entry name" value="RmlC-like cupins"/>
    <property type="match status" value="1"/>
</dbReference>
<dbReference type="OrthoDB" id="1921208at2759"/>
<evidence type="ECO:0000256" key="15">
    <source>
        <dbReference type="PIRSR" id="PIRSR601929-2"/>
    </source>
</evidence>
<feature type="transmembrane region" description="Helical" evidence="18">
    <location>
        <begin position="275"/>
        <end position="295"/>
    </location>
</feature>
<feature type="binding site" evidence="15">
    <location>
        <position position="66"/>
    </location>
    <ligand>
        <name>Mn(2+)</name>
        <dbReference type="ChEBI" id="CHEBI:29035"/>
    </ligand>
</feature>
<accession>A0A6A4KLM2</accession>
<evidence type="ECO:0000256" key="4">
    <source>
        <dbReference type="ARBA" id="ARBA00022525"/>
    </source>
</evidence>
<keyword evidence="21" id="KW-1185">Reference proteome</keyword>
<dbReference type="PANTHER" id="PTHR31238">
    <property type="entry name" value="GERMIN-LIKE PROTEIN SUBFAMILY 3 MEMBER 3"/>
    <property type="match status" value="1"/>
</dbReference>
<evidence type="ECO:0000256" key="8">
    <source>
        <dbReference type="ARBA" id="ARBA00022833"/>
    </source>
</evidence>
<evidence type="ECO:0000256" key="9">
    <source>
        <dbReference type="ARBA" id="ARBA00023157"/>
    </source>
</evidence>
<dbReference type="GO" id="GO:0009506">
    <property type="term" value="C:plasmodesma"/>
    <property type="evidence" value="ECO:0007669"/>
    <property type="project" value="UniProtKB-ARBA"/>
</dbReference>
<proteinExistence type="inferred from homology"/>
<evidence type="ECO:0000256" key="17">
    <source>
        <dbReference type="RuleBase" id="RU366015"/>
    </source>
</evidence>
<dbReference type="PROSITE" id="PS51999">
    <property type="entry name" value="ZF_GRF"/>
    <property type="match status" value="1"/>
</dbReference>
<dbReference type="PROSITE" id="PS00725">
    <property type="entry name" value="GERMIN"/>
    <property type="match status" value="1"/>
</dbReference>
<feature type="binding site" evidence="14">
    <location>
        <position position="73"/>
    </location>
    <ligand>
        <name>oxalate</name>
        <dbReference type="ChEBI" id="CHEBI:30623"/>
    </ligand>
</feature>
<comment type="catalytic activity">
    <reaction evidence="11">
        <text>2 superoxide + 2 H(+) = H2O2 + O2</text>
        <dbReference type="Rhea" id="RHEA:20696"/>
        <dbReference type="ChEBI" id="CHEBI:15378"/>
        <dbReference type="ChEBI" id="CHEBI:15379"/>
        <dbReference type="ChEBI" id="CHEBI:16240"/>
        <dbReference type="ChEBI" id="CHEBI:18421"/>
        <dbReference type="EC" id="1.15.1.1"/>
    </reaction>
</comment>
<dbReference type="GO" id="GO:0048046">
    <property type="term" value="C:apoplast"/>
    <property type="evidence" value="ECO:0007669"/>
    <property type="project" value="UniProtKB-SubCell"/>
</dbReference>
<dbReference type="InterPro" id="IPR006045">
    <property type="entry name" value="Cupin_1"/>
</dbReference>
<gene>
    <name evidence="20" type="ORF">C3L33_21370</name>
</gene>
<dbReference type="GO" id="GO:0010497">
    <property type="term" value="P:plasmodesmata-mediated intercellular transport"/>
    <property type="evidence" value="ECO:0007669"/>
    <property type="project" value="UniProtKB-ARBA"/>
</dbReference>
<dbReference type="InterPro" id="IPR011051">
    <property type="entry name" value="RmlC_Cupin_sf"/>
</dbReference>
<dbReference type="PRINTS" id="PR00325">
    <property type="entry name" value="GERMIN"/>
</dbReference>
<feature type="binding site" evidence="15">
    <location>
        <position position="68"/>
    </location>
    <ligand>
        <name>Mn(2+)</name>
        <dbReference type="ChEBI" id="CHEBI:29035"/>
    </ligand>
</feature>